<dbReference type="Gene3D" id="3.40.190.10">
    <property type="entry name" value="Periplasmic binding protein-like II"/>
    <property type="match status" value="1"/>
</dbReference>
<dbReference type="EMBL" id="FUZT01000016">
    <property type="protein sequence ID" value="SKC87666.1"/>
    <property type="molecule type" value="Genomic_DNA"/>
</dbReference>
<dbReference type="AlphaFoldDB" id="A0A1T5MHE4"/>
<evidence type="ECO:0000313" key="2">
    <source>
        <dbReference type="Proteomes" id="UP000190285"/>
    </source>
</evidence>
<dbReference type="PROSITE" id="PS51257">
    <property type="entry name" value="PROKAR_LIPOPROTEIN"/>
    <property type="match status" value="1"/>
</dbReference>
<protein>
    <submittedName>
        <fullName evidence="1">ABC-type glycerol-3-phosphate transport system, substrate-binding protein</fullName>
    </submittedName>
</protein>
<dbReference type="RefSeq" id="WP_079495229.1">
    <property type="nucleotide sequence ID" value="NZ_FUZT01000016.1"/>
</dbReference>
<sequence length="463" mass="55144">MKKILLVIISLTMIFGLFGCKKSNKASLTNENKEKEITILIPQFEKEFIKDEIEKLLQENIRKFSQETGTKVSLETVNVKGNDDYIKKRNLKLLTDRGPTLILVTSWSDSAQSLIEQGVAFNIKGKIPNQQNIIKGLKDEYLIPFALCDYDVRILKREILKEIGVQEPDYDWSIDDYIKIKNEWLNKNPEYVDFLELSLDFLYKMNTYKKVDLEQKKIKYNIEALREFLKDSRQKIFSSKYVQDKNYSYDDWYSLFFNENSPERSKIIELNRKKEKVYFEYMFHDFQTYLNPLSIKPFLHKENIEANDILINPYPDIASVYYTGFLVNRKGKNIEEGVKFINYLISDDAQRDFTIRENRRTYLKYPHMAPVVTTINDDLLKFAQENNEEDEFQKGMEYRNFIIDKINDGDIRLKHRNEFEVYCSQRFLKILVEIVFADEDFSDQEIDNKLKKLKNELNLYLNE</sequence>
<evidence type="ECO:0000313" key="1">
    <source>
        <dbReference type="EMBL" id="SKC87666.1"/>
    </source>
</evidence>
<dbReference type="Proteomes" id="UP000190285">
    <property type="component" value="Unassembled WGS sequence"/>
</dbReference>
<dbReference type="STRING" id="36842.SAMN02194393_04725"/>
<dbReference type="OrthoDB" id="1954055at2"/>
<gene>
    <name evidence="1" type="ORF">SAMN02194393_04725</name>
</gene>
<accession>A0A1T5MHE4</accession>
<proteinExistence type="predicted"/>
<name>A0A1T5MHE4_9FIRM</name>
<reference evidence="1 2" key="1">
    <citation type="submission" date="2017-02" db="EMBL/GenBank/DDBJ databases">
        <authorList>
            <person name="Peterson S.W."/>
        </authorList>
    </citation>
    <scope>NUCLEOTIDE SEQUENCE [LARGE SCALE GENOMIC DNA]</scope>
    <source>
        <strain evidence="1 2">M1</strain>
    </source>
</reference>
<dbReference type="SUPFAM" id="SSF53850">
    <property type="entry name" value="Periplasmic binding protein-like II"/>
    <property type="match status" value="1"/>
</dbReference>
<organism evidence="1 2">
    <name type="scientific">Maledivibacter halophilus</name>
    <dbReference type="NCBI Taxonomy" id="36842"/>
    <lineage>
        <taxon>Bacteria</taxon>
        <taxon>Bacillati</taxon>
        <taxon>Bacillota</taxon>
        <taxon>Clostridia</taxon>
        <taxon>Peptostreptococcales</taxon>
        <taxon>Caminicellaceae</taxon>
        <taxon>Maledivibacter</taxon>
    </lineage>
</organism>
<keyword evidence="2" id="KW-1185">Reference proteome</keyword>